<dbReference type="InterPro" id="IPR005219">
    <property type="entry name" value="PqiA-like_proteobact"/>
</dbReference>
<comment type="similarity">
    <text evidence="2">Belongs to the PqiA family.</text>
</comment>
<evidence type="ECO:0000256" key="2">
    <source>
        <dbReference type="ARBA" id="ARBA00007555"/>
    </source>
</evidence>
<name>A0A2T3NIJ7_9GAMM</name>
<evidence type="ECO:0000256" key="3">
    <source>
        <dbReference type="ARBA" id="ARBA00022475"/>
    </source>
</evidence>
<feature type="transmembrane region" description="Helical" evidence="8">
    <location>
        <begin position="163"/>
        <end position="182"/>
    </location>
</feature>
<comment type="subcellular location">
    <subcellularLocation>
        <location evidence="1">Cell inner membrane</location>
        <topology evidence="1">Multi-pass membrane protein</topology>
    </subcellularLocation>
</comment>
<sequence>MTTARLCPDCDLPVLPQVAEHGQSAYCPRCQSKLYRGGTFRFTGEFAIALACLILFIPAHFFPMITIRLFGVMIPATLPSGTLTLAPDFPAVAFLILFCSSIAPLLVCGSVLSAQYSLKFRKFTLFKRSAWIIGHLKHWAMFDVFLVSLGISCFKVQDYADIYVGPGLYSLVILQILMALLLSRISLTRYWEAWQPETEHKLDELSVHCHHCHMSQGTNSHCVRCQAPLHKRMPNSIQKTWAYLIAASVFIFPANLYPISIFLNNGKRAEDTIFSGVATLVKTDMLGIAIIIFVASIVVPVAKILGLAFILLTIQFKRQVNHLQRMKLYRFIQWIGKWSMMDLFVISIMVTLIDRDQLLDFTPGPGAIAFGVVVVLTMLAAESLDSRLIWDNYEQRTK</sequence>
<feature type="transmembrane region" description="Helical" evidence="8">
    <location>
        <begin position="335"/>
        <end position="353"/>
    </location>
</feature>
<feature type="transmembrane region" description="Helical" evidence="8">
    <location>
        <begin position="91"/>
        <end position="118"/>
    </location>
</feature>
<reference evidence="9 10" key="1">
    <citation type="submission" date="2018-01" db="EMBL/GenBank/DDBJ databases">
        <title>Whole genome sequencing of Histamine producing bacteria.</title>
        <authorList>
            <person name="Butler K."/>
        </authorList>
    </citation>
    <scope>NUCLEOTIDE SEQUENCE [LARGE SCALE GENOMIC DNA]</scope>
    <source>
        <strain evidence="9 10">DSM 100436</strain>
    </source>
</reference>
<keyword evidence="10" id="KW-1185">Reference proteome</keyword>
<dbReference type="GO" id="GO:0005886">
    <property type="term" value="C:plasma membrane"/>
    <property type="evidence" value="ECO:0007669"/>
    <property type="project" value="UniProtKB-SubCell"/>
</dbReference>
<feature type="transmembrane region" description="Helical" evidence="8">
    <location>
        <begin position="285"/>
        <end position="314"/>
    </location>
</feature>
<keyword evidence="3" id="KW-1003">Cell membrane</keyword>
<dbReference type="OrthoDB" id="9800207at2"/>
<evidence type="ECO:0000256" key="6">
    <source>
        <dbReference type="ARBA" id="ARBA00022989"/>
    </source>
</evidence>
<dbReference type="AlphaFoldDB" id="A0A2T3NIJ7"/>
<keyword evidence="5 8" id="KW-0812">Transmembrane</keyword>
<evidence type="ECO:0000256" key="1">
    <source>
        <dbReference type="ARBA" id="ARBA00004429"/>
    </source>
</evidence>
<accession>A0A2T3NIJ7</accession>
<dbReference type="EMBL" id="PYMA01000018">
    <property type="protein sequence ID" value="PSW14810.1"/>
    <property type="molecule type" value="Genomic_DNA"/>
</dbReference>
<gene>
    <name evidence="9" type="ORF">C9I98_21750</name>
</gene>
<dbReference type="Proteomes" id="UP000241771">
    <property type="component" value="Unassembled WGS sequence"/>
</dbReference>
<evidence type="ECO:0000256" key="8">
    <source>
        <dbReference type="SAM" id="Phobius"/>
    </source>
</evidence>
<feature type="transmembrane region" description="Helical" evidence="8">
    <location>
        <begin position="139"/>
        <end position="157"/>
    </location>
</feature>
<protein>
    <submittedName>
        <fullName evidence="9">Paraquat-inducible protein A</fullName>
    </submittedName>
</protein>
<dbReference type="NCBIfam" id="TIGR00155">
    <property type="entry name" value="pqiA_fam"/>
    <property type="match status" value="1"/>
</dbReference>
<comment type="caution">
    <text evidence="9">The sequence shown here is derived from an EMBL/GenBank/DDBJ whole genome shotgun (WGS) entry which is preliminary data.</text>
</comment>
<proteinExistence type="inferred from homology"/>
<feature type="transmembrane region" description="Helical" evidence="8">
    <location>
        <begin position="241"/>
        <end position="265"/>
    </location>
</feature>
<evidence type="ECO:0000313" key="10">
    <source>
        <dbReference type="Proteomes" id="UP000241771"/>
    </source>
</evidence>
<keyword evidence="4" id="KW-0997">Cell inner membrane</keyword>
<evidence type="ECO:0000256" key="7">
    <source>
        <dbReference type="ARBA" id="ARBA00023136"/>
    </source>
</evidence>
<evidence type="ECO:0000256" key="5">
    <source>
        <dbReference type="ARBA" id="ARBA00022692"/>
    </source>
</evidence>
<keyword evidence="6 8" id="KW-1133">Transmembrane helix</keyword>
<evidence type="ECO:0000313" key="9">
    <source>
        <dbReference type="EMBL" id="PSW14810.1"/>
    </source>
</evidence>
<dbReference type="Pfam" id="PF04403">
    <property type="entry name" value="PqiA"/>
    <property type="match status" value="2"/>
</dbReference>
<dbReference type="RefSeq" id="WP_036832818.1">
    <property type="nucleotide sequence ID" value="NZ_JGVO01001636.1"/>
</dbReference>
<dbReference type="PANTHER" id="PTHR30462:SF1">
    <property type="entry name" value="INTERMEMBRANE TRANSPORT PROTEIN YEBS"/>
    <property type="match status" value="1"/>
</dbReference>
<organism evidence="9 10">
    <name type="scientific">Photobacterium sanctipauli</name>
    <dbReference type="NCBI Taxonomy" id="1342794"/>
    <lineage>
        <taxon>Bacteria</taxon>
        <taxon>Pseudomonadati</taxon>
        <taxon>Pseudomonadota</taxon>
        <taxon>Gammaproteobacteria</taxon>
        <taxon>Vibrionales</taxon>
        <taxon>Vibrionaceae</taxon>
        <taxon>Photobacterium</taxon>
    </lineage>
</organism>
<feature type="transmembrane region" description="Helical" evidence="8">
    <location>
        <begin position="46"/>
        <end position="71"/>
    </location>
</feature>
<feature type="transmembrane region" description="Helical" evidence="8">
    <location>
        <begin position="365"/>
        <end position="384"/>
    </location>
</feature>
<dbReference type="PANTHER" id="PTHR30462">
    <property type="entry name" value="INTERMEMBRANE TRANSPORT PROTEIN PQIB-RELATED"/>
    <property type="match status" value="1"/>
</dbReference>
<keyword evidence="7 8" id="KW-0472">Membrane</keyword>
<dbReference type="InterPro" id="IPR051800">
    <property type="entry name" value="PqiA-PqiB_transport"/>
</dbReference>
<evidence type="ECO:0000256" key="4">
    <source>
        <dbReference type="ARBA" id="ARBA00022519"/>
    </source>
</evidence>
<dbReference type="InterPro" id="IPR007498">
    <property type="entry name" value="PqiA-like"/>
</dbReference>